<dbReference type="InterPro" id="IPR029016">
    <property type="entry name" value="GAF-like_dom_sf"/>
</dbReference>
<proteinExistence type="predicted"/>
<protein>
    <submittedName>
        <fullName evidence="4">LuxR C-terminal-related transcriptional regulator</fullName>
    </submittedName>
</protein>
<evidence type="ECO:0000256" key="1">
    <source>
        <dbReference type="ARBA" id="ARBA00023015"/>
    </source>
</evidence>
<gene>
    <name evidence="4" type="ORF">OCS65_07015</name>
</gene>
<dbReference type="SMART" id="SM00421">
    <property type="entry name" value="HTH_LUXR"/>
    <property type="match status" value="1"/>
</dbReference>
<keyword evidence="3" id="KW-0804">Transcription</keyword>
<dbReference type="Gene3D" id="1.10.10.10">
    <property type="entry name" value="Winged helix-like DNA-binding domain superfamily/Winged helix DNA-binding domain"/>
    <property type="match status" value="1"/>
</dbReference>
<dbReference type="GO" id="GO:0006355">
    <property type="term" value="P:regulation of DNA-templated transcription"/>
    <property type="evidence" value="ECO:0007669"/>
    <property type="project" value="InterPro"/>
</dbReference>
<dbReference type="PANTHER" id="PTHR44688:SF16">
    <property type="entry name" value="DNA-BINDING TRANSCRIPTIONAL ACTIVATOR DEVR_DOSR"/>
    <property type="match status" value="1"/>
</dbReference>
<dbReference type="InterPro" id="IPR000792">
    <property type="entry name" value="Tscrpt_reg_LuxR_C"/>
</dbReference>
<accession>N1M5K4</accession>
<name>N1M5K4_9NOCA</name>
<dbReference type="Proteomes" id="UP001163947">
    <property type="component" value="Chromosome"/>
</dbReference>
<reference evidence="4" key="1">
    <citation type="submission" date="2022-09" db="EMBL/GenBank/DDBJ databases">
        <title>The genome sequence of Rhodococcus aetherivorans N1.</title>
        <authorList>
            <person name="Jiang W."/>
        </authorList>
    </citation>
    <scope>NUCLEOTIDE SEQUENCE</scope>
    <source>
        <strain evidence="4">N1</strain>
    </source>
</reference>
<evidence type="ECO:0000313" key="5">
    <source>
        <dbReference type="Proteomes" id="UP001163947"/>
    </source>
</evidence>
<keyword evidence="1" id="KW-0805">Transcription regulation</keyword>
<dbReference type="SUPFAM" id="SSF46894">
    <property type="entry name" value="C-terminal effector domain of the bipartite response regulators"/>
    <property type="match status" value="1"/>
</dbReference>
<evidence type="ECO:0000313" key="4">
    <source>
        <dbReference type="EMBL" id="UYF95505.1"/>
    </source>
</evidence>
<dbReference type="EMBL" id="CP106982">
    <property type="protein sequence ID" value="UYF95505.1"/>
    <property type="molecule type" value="Genomic_DNA"/>
</dbReference>
<dbReference type="PANTHER" id="PTHR44688">
    <property type="entry name" value="DNA-BINDING TRANSCRIPTIONAL ACTIVATOR DEVR_DOSR"/>
    <property type="match status" value="1"/>
</dbReference>
<sequence length="327" mass="35181">MPDVPEADAQPDMNTGDADLERAIADLLTDMRTATPERAAELGRRLVDLLDRRKALAEKRTAEVGALASGIDRAVHALDDAASSAELMRRACERVAELCSARKVLLSRLEGDRIVPVTSFSTDPGTTPSLPLGFDLVAGSPEAHALATSTVTVDEVVPESMREILGNSGFATVPVLVDGNATALLHVDTALDGPRRHALSVFAEMLGGCFERVGLESRRERQDLLLRESARRWSSDTDFDALPPRGATDSAPSPTEHDDADQRLLDPLTDREADVVRLILTGASNAAIAAELVITVDTVKSHVKRILRKLGATNRAELIAKYQSTPR</sequence>
<dbReference type="SUPFAM" id="SSF55781">
    <property type="entry name" value="GAF domain-like"/>
    <property type="match status" value="1"/>
</dbReference>
<dbReference type="PRINTS" id="PR00038">
    <property type="entry name" value="HTHLUXR"/>
</dbReference>
<dbReference type="CDD" id="cd06170">
    <property type="entry name" value="LuxR_C_like"/>
    <property type="match status" value="1"/>
</dbReference>
<organism evidence="4 5">
    <name type="scientific">Rhodococcus aetherivorans</name>
    <dbReference type="NCBI Taxonomy" id="191292"/>
    <lineage>
        <taxon>Bacteria</taxon>
        <taxon>Bacillati</taxon>
        <taxon>Actinomycetota</taxon>
        <taxon>Actinomycetes</taxon>
        <taxon>Mycobacteriales</taxon>
        <taxon>Nocardiaceae</taxon>
        <taxon>Rhodococcus</taxon>
    </lineage>
</organism>
<dbReference type="GO" id="GO:0003677">
    <property type="term" value="F:DNA binding"/>
    <property type="evidence" value="ECO:0007669"/>
    <property type="project" value="UniProtKB-KW"/>
</dbReference>
<dbReference type="InterPro" id="IPR016032">
    <property type="entry name" value="Sig_transdc_resp-reg_C-effctor"/>
</dbReference>
<dbReference type="AlphaFoldDB" id="N1M5K4"/>
<dbReference type="PROSITE" id="PS50043">
    <property type="entry name" value="HTH_LUXR_2"/>
    <property type="match status" value="1"/>
</dbReference>
<evidence type="ECO:0000256" key="2">
    <source>
        <dbReference type="ARBA" id="ARBA00023125"/>
    </source>
</evidence>
<dbReference type="Gene3D" id="3.30.450.40">
    <property type="match status" value="1"/>
</dbReference>
<keyword evidence="2" id="KW-0238">DNA-binding</keyword>
<dbReference type="PROSITE" id="PS00622">
    <property type="entry name" value="HTH_LUXR_1"/>
    <property type="match status" value="1"/>
</dbReference>
<dbReference type="InterPro" id="IPR036388">
    <property type="entry name" value="WH-like_DNA-bd_sf"/>
</dbReference>
<evidence type="ECO:0000256" key="3">
    <source>
        <dbReference type="ARBA" id="ARBA00023163"/>
    </source>
</evidence>
<dbReference type="Pfam" id="PF00196">
    <property type="entry name" value="GerE"/>
    <property type="match status" value="1"/>
</dbReference>
<accession>A0A059ML35</accession>